<dbReference type="STRING" id="1121416.SAMN02745220_03132"/>
<keyword evidence="1 4" id="KW-0808">Transferase</keyword>
<dbReference type="Proteomes" id="UP000184603">
    <property type="component" value="Unassembled WGS sequence"/>
</dbReference>
<proteinExistence type="predicted"/>
<keyword evidence="5" id="KW-1185">Reference proteome</keyword>
<dbReference type="SMART" id="SM00450">
    <property type="entry name" value="RHOD"/>
    <property type="match status" value="3"/>
</dbReference>
<dbReference type="PANTHER" id="PTHR11364">
    <property type="entry name" value="THIOSULFATE SULFERTANSFERASE"/>
    <property type="match status" value="1"/>
</dbReference>
<dbReference type="InterPro" id="IPR045078">
    <property type="entry name" value="TST/MPST-like"/>
</dbReference>
<keyword evidence="2" id="KW-0677">Repeat</keyword>
<feature type="domain" description="Rhodanese" evidence="3">
    <location>
        <begin position="322"/>
        <end position="444"/>
    </location>
</feature>
<dbReference type="Gene3D" id="3.40.250.10">
    <property type="entry name" value="Rhodanese-like domain"/>
    <property type="match status" value="3"/>
</dbReference>
<dbReference type="RefSeq" id="WP_084554072.1">
    <property type="nucleotide sequence ID" value="NZ_FRFE01000016.1"/>
</dbReference>
<dbReference type="EMBL" id="FRFE01000016">
    <property type="protein sequence ID" value="SHO49884.1"/>
    <property type="molecule type" value="Genomic_DNA"/>
</dbReference>
<feature type="domain" description="Rhodanese" evidence="3">
    <location>
        <begin position="176"/>
        <end position="288"/>
    </location>
</feature>
<dbReference type="PANTHER" id="PTHR11364:SF27">
    <property type="entry name" value="SULFURTRANSFERASE"/>
    <property type="match status" value="1"/>
</dbReference>
<dbReference type="InterPro" id="IPR036873">
    <property type="entry name" value="Rhodanese-like_dom_sf"/>
</dbReference>
<protein>
    <submittedName>
        <fullName evidence="4">Thiosulfate/3-mercaptopyruvate sulfurtransferase</fullName>
    </submittedName>
</protein>
<accession>A0A1M7YB62</accession>
<dbReference type="Pfam" id="PF00581">
    <property type="entry name" value="Rhodanese"/>
    <property type="match status" value="3"/>
</dbReference>
<gene>
    <name evidence="4" type="ORF">SAMN02745220_03132</name>
</gene>
<dbReference type="GO" id="GO:0004792">
    <property type="term" value="F:thiosulfate-cyanide sulfurtransferase activity"/>
    <property type="evidence" value="ECO:0007669"/>
    <property type="project" value="TreeGrafter"/>
</dbReference>
<sequence length="451" mass="50353">MKNAVIIAIVMTLAMMGWNVQSRAEEFTKVDTGKVVAALKDPNWVVVDTRLNDAFNGWKLDGITRGGHINGAVDFSANWLKVEEKNLKEPLQEILATKGITPDKQIVLYDANGKDADNVAKFLHSLNYPHLFTYDVKQWAADTDLPMTKYENYHLIVPAVVVKEILDGKYPETFKQDKPIKLIEASWGEEKTSYAKGHIPTTFHINTDRVEPPTPTEPPMWILADDATLGKLALEIGVTKNDTVIVTSEEPLAAYRVATVLRYTGVDDVRVLNGGTLAWTMAGYELETERHNPVPVKDFGGPVPGHPEVIDTMAETKAGLAEPDRFILVDNRTWQEHIGEISGYSYHDKKGRIPGAIFGYAGKKDSYGMEYFRNPDKTMRNAEEFLALWREQGIDTSKHLSFMCGSGWRVAEIYTYADVYGLDDIGIFSDGWIGWSTDPANPIVTGVPKKN</sequence>
<dbReference type="SUPFAM" id="SSF52821">
    <property type="entry name" value="Rhodanese/Cell cycle control phosphatase"/>
    <property type="match status" value="3"/>
</dbReference>
<dbReference type="PROSITE" id="PS50206">
    <property type="entry name" value="RHODANESE_3"/>
    <property type="match status" value="3"/>
</dbReference>
<reference evidence="4 5" key="1">
    <citation type="submission" date="2016-12" db="EMBL/GenBank/DDBJ databases">
        <authorList>
            <person name="Song W.-J."/>
            <person name="Kurnit D.M."/>
        </authorList>
    </citation>
    <scope>NUCLEOTIDE SEQUENCE [LARGE SCALE GENOMIC DNA]</scope>
    <source>
        <strain evidence="4 5">DSM 18488</strain>
    </source>
</reference>
<evidence type="ECO:0000313" key="5">
    <source>
        <dbReference type="Proteomes" id="UP000184603"/>
    </source>
</evidence>
<dbReference type="InterPro" id="IPR001763">
    <property type="entry name" value="Rhodanese-like_dom"/>
</dbReference>
<organism evidence="4 5">
    <name type="scientific">Desulfopila aestuarii DSM 18488</name>
    <dbReference type="NCBI Taxonomy" id="1121416"/>
    <lineage>
        <taxon>Bacteria</taxon>
        <taxon>Pseudomonadati</taxon>
        <taxon>Thermodesulfobacteriota</taxon>
        <taxon>Desulfobulbia</taxon>
        <taxon>Desulfobulbales</taxon>
        <taxon>Desulfocapsaceae</taxon>
        <taxon>Desulfopila</taxon>
    </lineage>
</organism>
<evidence type="ECO:0000259" key="3">
    <source>
        <dbReference type="PROSITE" id="PS50206"/>
    </source>
</evidence>
<evidence type="ECO:0000313" key="4">
    <source>
        <dbReference type="EMBL" id="SHO49884.1"/>
    </source>
</evidence>
<feature type="domain" description="Rhodanese" evidence="3">
    <location>
        <begin position="40"/>
        <end position="148"/>
    </location>
</feature>
<evidence type="ECO:0000256" key="2">
    <source>
        <dbReference type="ARBA" id="ARBA00022737"/>
    </source>
</evidence>
<keyword evidence="4" id="KW-0670">Pyruvate</keyword>
<evidence type="ECO:0000256" key="1">
    <source>
        <dbReference type="ARBA" id="ARBA00022679"/>
    </source>
</evidence>
<dbReference type="OrthoDB" id="9781034at2"/>
<name>A0A1M7YB62_9BACT</name>
<dbReference type="AlphaFoldDB" id="A0A1M7YB62"/>